<feature type="region of interest" description="Disordered" evidence="1">
    <location>
        <begin position="57"/>
        <end position="78"/>
    </location>
</feature>
<proteinExistence type="predicted"/>
<evidence type="ECO:0000313" key="2">
    <source>
        <dbReference type="EMBL" id="MBB6635563.1"/>
    </source>
</evidence>
<comment type="caution">
    <text evidence="2">The sequence shown here is derived from an EMBL/GenBank/DDBJ whole genome shotgun (WGS) entry which is preliminary data.</text>
</comment>
<dbReference type="Pfam" id="PF10676">
    <property type="entry name" value="gerPA"/>
    <property type="match status" value="1"/>
</dbReference>
<evidence type="ECO:0000313" key="3">
    <source>
        <dbReference type="Proteomes" id="UP000535838"/>
    </source>
</evidence>
<dbReference type="AlphaFoldDB" id="A0A841STB3"/>
<reference evidence="2 3" key="1">
    <citation type="submission" date="2020-08" db="EMBL/GenBank/DDBJ databases">
        <title>Cohnella phylogeny.</title>
        <authorList>
            <person name="Dunlap C."/>
        </authorList>
    </citation>
    <scope>NUCLEOTIDE SEQUENCE [LARGE SCALE GENOMIC DNA]</scope>
    <source>
        <strain evidence="2 3">DSM 25241</strain>
    </source>
</reference>
<dbReference type="InterPro" id="IPR019618">
    <property type="entry name" value="Spore_germination_GerPA"/>
</dbReference>
<keyword evidence="3" id="KW-1185">Reference proteome</keyword>
<dbReference type="RefSeq" id="WP_185120780.1">
    <property type="nucleotide sequence ID" value="NZ_JACJVQ010000013.1"/>
</dbReference>
<name>A0A841STB3_9BACL</name>
<organism evidence="2 3">
    <name type="scientific">Cohnella thailandensis</name>
    <dbReference type="NCBI Taxonomy" id="557557"/>
    <lineage>
        <taxon>Bacteria</taxon>
        <taxon>Bacillati</taxon>
        <taxon>Bacillota</taxon>
        <taxon>Bacilli</taxon>
        <taxon>Bacillales</taxon>
        <taxon>Paenibacillaceae</taxon>
        <taxon>Cohnella</taxon>
    </lineage>
</organism>
<dbReference type="EMBL" id="JACJVQ010000013">
    <property type="protein sequence ID" value="MBB6635563.1"/>
    <property type="molecule type" value="Genomic_DNA"/>
</dbReference>
<protein>
    <submittedName>
        <fullName evidence="2">Spore germination protein</fullName>
    </submittedName>
</protein>
<evidence type="ECO:0000256" key="1">
    <source>
        <dbReference type="SAM" id="MobiDB-lite"/>
    </source>
</evidence>
<dbReference type="PANTHER" id="PTHR37808:SF3">
    <property type="entry name" value="SPORE GERMINATION PROTEIN GERPA-RELATED"/>
    <property type="match status" value="1"/>
</dbReference>
<accession>A0A841STB3</accession>
<sequence>MPCIIGAVKIISVGSSAVVQFGDSIQITPSSTSKSYAGAGSFVTGDLPRTNNFISATNTNDPDVQDSSENTVGNAGVV</sequence>
<gene>
    <name evidence="2" type="ORF">H7B67_15695</name>
</gene>
<dbReference type="Proteomes" id="UP000535838">
    <property type="component" value="Unassembled WGS sequence"/>
</dbReference>
<dbReference type="PANTHER" id="PTHR37808">
    <property type="entry name" value="SPORE GERMINATION PROTEIN-LIKE PROTEIN YDZR-RELATED"/>
    <property type="match status" value="1"/>
</dbReference>